<dbReference type="Gene3D" id="3.40.50.11440">
    <property type="match status" value="1"/>
</dbReference>
<dbReference type="EMBL" id="VWOX01000003">
    <property type="protein sequence ID" value="KAA5545552.1"/>
    <property type="molecule type" value="Genomic_DNA"/>
</dbReference>
<keyword evidence="2" id="KW-1185">Reference proteome</keyword>
<dbReference type="AlphaFoldDB" id="A0A5M6DH20"/>
<reference evidence="1 2" key="1">
    <citation type="submission" date="2019-08" db="EMBL/GenBank/DDBJ databases">
        <authorList>
            <person name="Dhanesh K."/>
            <person name="Kumar G."/>
            <person name="Sasikala C."/>
            <person name="Venkata Ramana C."/>
        </authorList>
    </citation>
    <scope>NUCLEOTIDE SEQUENCE [LARGE SCALE GENOMIC DNA]</scope>
    <source>
        <strain evidence="1 2">JC645</strain>
    </source>
</reference>
<name>A0A5M6DH20_9BACT</name>
<evidence type="ECO:0000313" key="1">
    <source>
        <dbReference type="EMBL" id="KAA5545552.1"/>
    </source>
</evidence>
<proteinExistence type="predicted"/>
<organism evidence="1 2">
    <name type="scientific">Roseiconus nitratireducens</name>
    <dbReference type="NCBI Taxonomy" id="2605748"/>
    <lineage>
        <taxon>Bacteria</taxon>
        <taxon>Pseudomonadati</taxon>
        <taxon>Planctomycetota</taxon>
        <taxon>Planctomycetia</taxon>
        <taxon>Pirellulales</taxon>
        <taxon>Pirellulaceae</taxon>
        <taxon>Roseiconus</taxon>
    </lineage>
</organism>
<evidence type="ECO:0000313" key="2">
    <source>
        <dbReference type="Proteomes" id="UP000324479"/>
    </source>
</evidence>
<comment type="caution">
    <text evidence="1">The sequence shown here is derived from an EMBL/GenBank/DDBJ whole genome shotgun (WGS) entry which is preliminary data.</text>
</comment>
<dbReference type="Proteomes" id="UP000324479">
    <property type="component" value="Unassembled WGS sequence"/>
</dbReference>
<sequence>MSGIAVEFPRFFRLHQSFATQSLGDPAAVTTEQLQASAAAASICRGETVAIGVGSRGIHQIADVTRAVVAWFHRLGAVPFVVPAMGSHGGATAEGQIGVLRSLGITPESIGCPIRATMETVSAGTTSDGIALQSDRWAASADHLVLINRVKPHTRLTGSIQSGLCKMLMIGLGNHDGAVAFHQGFKAFDYRLDQIAGDIVGKLKATLPLRLGVAIVENACEQIGHIEVVAADDFLHADQRLLRQATQWMPRLPFDRAELLIVDEIGKEISGTGMDSNVIGRKSNDKLAASDEWPKIDEIYVRGLTPATAGNASGIGIAEYTHRRVADGIDRIKTRINCVTAGHATAAAMPVYFDSDREVLEAVRRQSHLESQQCRWLWIRNTLDLAEIRCSEAYLDDVADRQDVRVDGPCVPLEFDGSGDLTEEDRRGDP</sequence>
<protein>
    <submittedName>
        <fullName evidence="1">[Fe-S]-binding protein</fullName>
    </submittedName>
</protein>
<accession>A0A5M6DH20</accession>
<dbReference type="RefSeq" id="WP_150075822.1">
    <property type="nucleotide sequence ID" value="NZ_VWOX01000003.1"/>
</dbReference>
<gene>
    <name evidence="1" type="ORF">FYK55_07900</name>
</gene>